<keyword evidence="3" id="KW-1185">Reference proteome</keyword>
<sequence>MKRIAILTMLCIGFVGFSTKSFAQSTQINPFDGATHTYGFADVEANASYEFYVVASDNHLGTVITDFGQFVDAAGDPLTDGKGTIGAVPGNASIKIKWSETLSTTYPDGVYLFLKVTAQGSTCGVGNYKGIYIDAVPNDFNVAVVGPATDPDCNDITGIQPIINKTVATATDEYDPGKTSFTFTLTRENSTNDWSGAYTVSCSDGTVPFTINTDAATTGDKSGTITNESNKDVVVTVEMINTPGANPTFTLTMTSASDDVTGLTDQSLESDSQTFNLMPKIGNFIAE</sequence>
<evidence type="ECO:0008006" key="4">
    <source>
        <dbReference type="Google" id="ProtNLM"/>
    </source>
</evidence>
<comment type="caution">
    <text evidence="2">The sequence shown here is derived from an EMBL/GenBank/DDBJ whole genome shotgun (WGS) entry which is preliminary data.</text>
</comment>
<gene>
    <name evidence="2" type="ORF">EO244_02260</name>
</gene>
<name>A0A4Q1JR91_9BACT</name>
<reference evidence="2 3" key="1">
    <citation type="submission" date="2019-01" db="EMBL/GenBank/DDBJ databases">
        <title>Ancylomarina salipaludis sp. nov., isolated from a salt marsh.</title>
        <authorList>
            <person name="Yoon J.-H."/>
        </authorList>
    </citation>
    <scope>NUCLEOTIDE SEQUENCE [LARGE SCALE GENOMIC DNA]</scope>
    <source>
        <strain evidence="2 3">SHSM-M15</strain>
    </source>
</reference>
<organism evidence="2 3">
    <name type="scientific">Ancylomarina salipaludis</name>
    <dbReference type="NCBI Taxonomy" id="2501299"/>
    <lineage>
        <taxon>Bacteria</taxon>
        <taxon>Pseudomonadati</taxon>
        <taxon>Bacteroidota</taxon>
        <taxon>Bacteroidia</taxon>
        <taxon>Marinilabiliales</taxon>
        <taxon>Marinifilaceae</taxon>
        <taxon>Ancylomarina</taxon>
    </lineage>
</organism>
<evidence type="ECO:0000313" key="2">
    <source>
        <dbReference type="EMBL" id="RXQ97728.1"/>
    </source>
</evidence>
<feature type="chain" id="PRO_5020461653" description="Dystroglycan-type cadherin-like domain-containing protein" evidence="1">
    <location>
        <begin position="24"/>
        <end position="287"/>
    </location>
</feature>
<dbReference type="Proteomes" id="UP000289703">
    <property type="component" value="Unassembled WGS sequence"/>
</dbReference>
<feature type="signal peptide" evidence="1">
    <location>
        <begin position="1"/>
        <end position="23"/>
    </location>
</feature>
<keyword evidence="1" id="KW-0732">Signal</keyword>
<dbReference type="AlphaFoldDB" id="A0A4Q1JR91"/>
<dbReference type="OrthoDB" id="9844478at2"/>
<dbReference type="RefSeq" id="WP_129252498.1">
    <property type="nucleotide sequence ID" value="NZ_SAXA01000001.1"/>
</dbReference>
<evidence type="ECO:0000256" key="1">
    <source>
        <dbReference type="SAM" id="SignalP"/>
    </source>
</evidence>
<accession>A0A4Q1JR91</accession>
<proteinExistence type="predicted"/>
<evidence type="ECO:0000313" key="3">
    <source>
        <dbReference type="Proteomes" id="UP000289703"/>
    </source>
</evidence>
<protein>
    <recommendedName>
        <fullName evidence="4">Dystroglycan-type cadherin-like domain-containing protein</fullName>
    </recommendedName>
</protein>
<dbReference type="EMBL" id="SAXA01000001">
    <property type="protein sequence ID" value="RXQ97728.1"/>
    <property type="molecule type" value="Genomic_DNA"/>
</dbReference>